<dbReference type="GO" id="GO:1902600">
    <property type="term" value="P:proton transmembrane transport"/>
    <property type="evidence" value="ECO:0007669"/>
    <property type="project" value="InterPro"/>
</dbReference>
<evidence type="ECO:0000256" key="2">
    <source>
        <dbReference type="ARBA" id="ARBA00022448"/>
    </source>
</evidence>
<dbReference type="EMBL" id="BSYR01000035">
    <property type="protein sequence ID" value="GMI99554.1"/>
    <property type="molecule type" value="Genomic_DNA"/>
</dbReference>
<evidence type="ECO:0000259" key="12">
    <source>
        <dbReference type="Pfam" id="PF23256"/>
    </source>
</evidence>
<dbReference type="Proteomes" id="UP001165190">
    <property type="component" value="Unassembled WGS sequence"/>
</dbReference>
<organism evidence="14 15">
    <name type="scientific">Hibiscus trionum</name>
    <name type="common">Flower of an hour</name>
    <dbReference type="NCBI Taxonomy" id="183268"/>
    <lineage>
        <taxon>Eukaryota</taxon>
        <taxon>Viridiplantae</taxon>
        <taxon>Streptophyta</taxon>
        <taxon>Embryophyta</taxon>
        <taxon>Tracheophyta</taxon>
        <taxon>Spermatophyta</taxon>
        <taxon>Magnoliopsida</taxon>
        <taxon>eudicotyledons</taxon>
        <taxon>Gunneridae</taxon>
        <taxon>Pentapetalae</taxon>
        <taxon>rosids</taxon>
        <taxon>malvids</taxon>
        <taxon>Malvales</taxon>
        <taxon>Malvaceae</taxon>
        <taxon>Malvoideae</taxon>
        <taxon>Hibiscus</taxon>
    </lineage>
</organism>
<proteinExistence type="inferred from homology"/>
<keyword evidence="15" id="KW-1185">Reference proteome</keyword>
<evidence type="ECO:0000256" key="1">
    <source>
        <dbReference type="ARBA" id="ARBA00004141"/>
    </source>
</evidence>
<feature type="domain" description="Cation/H+ exchanger transmembrane" evidence="11">
    <location>
        <begin position="60"/>
        <end position="425"/>
    </location>
</feature>
<dbReference type="GO" id="GO:0012505">
    <property type="term" value="C:endomembrane system"/>
    <property type="evidence" value="ECO:0007669"/>
    <property type="project" value="TreeGrafter"/>
</dbReference>
<accession>A0A9W7IN08</accession>
<dbReference type="GO" id="GO:0015297">
    <property type="term" value="F:antiporter activity"/>
    <property type="evidence" value="ECO:0007669"/>
    <property type="project" value="InterPro"/>
</dbReference>
<dbReference type="OrthoDB" id="2687058at2759"/>
<sequence length="816" mass="90381">MSASADHYVVKKTNEIIEACYYVQSSNNDPLWRDHSSLNTSLPFLLTQLFFVLFLDRLLLLVLRPLRQPPIVAHIICGVVLGPTLLSETEFSKKYIFPPKTAMVLETFANLALTYYMFLVGLEMDFSLIMQSGNQVISVTAAGILFPLLLGFGLYFMAIERSEEFDRRGSMFWAITLSSTNFPDLTRTLADLKLLRTNIGRLAMISAVLSDLVLWLLLIIAISIFNGHKYKTIAATVVFILICVFALRPAIAWLIDRTSRDEVISDTHVWFIMAGVLLFGFATDACGSHSIVGAFMFGVILPKEESVRNKVLDKLNYIVTAILMPLFFLISGIRTDLPYMFGKTSWIMVFLVIVLSWAAKVASVFLVSLYYRMSAADSLVLGMLMNTKGVFALIVLNTGRNIRALNNQTFPLMILAVLVMSCLIEPIIALVNKPTKSVTRQLNRSIEGSEPDTELRILACVHSMRNVMGILSVLNLSHGTKESPLSVIGIHLIELSKRASTAMLIVHDNGNQDSVGRFNQAKTETTNIIQAFESFKKVNDDEAVMAEMMSVISPYATMHVDICSLADDNCANLILLPFHKDVKADGHMGNPNSNFANVNNNVLMNTSCSVAILVDRGISLKVFDSPDKFTGNSTRQIAMLFIGGHDDREALAYACRMAGQHNVSLTVARFHPGEYPTYPNLQSNASINQERLIDDEHIANFKSKALDNTGIHYTEMTVHSGEETIAGIRALGDNMFDLYIVGRRQGEVKSPVTEGLADWGNCPELGTIGDTLLSSNFALHASLLVVQHYMSTDVIHEMPDNCSTCRIGIGTQKCDF</sequence>
<feature type="domain" description="Cation/H(+) antiporter central" evidence="12">
    <location>
        <begin position="487"/>
        <end position="619"/>
    </location>
</feature>
<feature type="transmembrane region" description="Helical" evidence="10">
    <location>
        <begin position="232"/>
        <end position="255"/>
    </location>
</feature>
<evidence type="ECO:0000256" key="8">
    <source>
        <dbReference type="ARBA" id="ARBA00023136"/>
    </source>
</evidence>
<dbReference type="PANTHER" id="PTHR32468:SF173">
    <property type="entry name" value="CATION_H(+) ANTIPORTER 15-LIKE"/>
    <property type="match status" value="1"/>
</dbReference>
<dbReference type="Pfam" id="PF23256">
    <property type="entry name" value="CHX17_2nd"/>
    <property type="match status" value="1"/>
</dbReference>
<evidence type="ECO:0000256" key="4">
    <source>
        <dbReference type="ARBA" id="ARBA00022692"/>
    </source>
</evidence>
<evidence type="ECO:0000259" key="13">
    <source>
        <dbReference type="Pfam" id="PF23259"/>
    </source>
</evidence>
<feature type="transmembrane region" description="Helical" evidence="10">
    <location>
        <begin position="379"/>
        <end position="398"/>
    </location>
</feature>
<evidence type="ECO:0000256" key="7">
    <source>
        <dbReference type="ARBA" id="ARBA00023065"/>
    </source>
</evidence>
<keyword evidence="2" id="KW-0813">Transport</keyword>
<keyword evidence="4 10" id="KW-0812">Transmembrane</keyword>
<comment type="caution">
    <text evidence="14">The sequence shown here is derived from an EMBL/GenBank/DDBJ whole genome shotgun (WGS) entry which is preliminary data.</text>
</comment>
<dbReference type="InterPro" id="IPR006153">
    <property type="entry name" value="Cation/H_exchanger_TM"/>
</dbReference>
<protein>
    <submittedName>
        <fullName evidence="14">Cation/H+ exchanger 23</fullName>
    </submittedName>
</protein>
<feature type="transmembrane region" description="Helical" evidence="10">
    <location>
        <begin position="315"/>
        <end position="333"/>
    </location>
</feature>
<feature type="transmembrane region" description="Helical" evidence="10">
    <location>
        <begin position="267"/>
        <end position="295"/>
    </location>
</feature>
<comment type="similarity">
    <text evidence="9">Belongs to the monovalent cation:proton antiporter 2 (CPA2) transporter (TC 2.A.37) family. CHX (TC 2.A.37.4) subfamily.</text>
</comment>
<keyword evidence="8 10" id="KW-0472">Membrane</keyword>
<keyword evidence="7" id="KW-0406">Ion transport</keyword>
<comment type="subcellular location">
    <subcellularLocation>
        <location evidence="1">Membrane</location>
        <topology evidence="1">Multi-pass membrane protein</topology>
    </subcellularLocation>
</comment>
<dbReference type="Pfam" id="PF00999">
    <property type="entry name" value="Na_H_Exchanger"/>
    <property type="match status" value="1"/>
</dbReference>
<dbReference type="InterPro" id="IPR057291">
    <property type="entry name" value="CHX17_2nd"/>
</dbReference>
<feature type="transmembrane region" description="Helical" evidence="10">
    <location>
        <begin position="70"/>
        <end position="87"/>
    </location>
</feature>
<evidence type="ECO:0000259" key="11">
    <source>
        <dbReference type="Pfam" id="PF00999"/>
    </source>
</evidence>
<evidence type="ECO:0000256" key="6">
    <source>
        <dbReference type="ARBA" id="ARBA00022989"/>
    </source>
</evidence>
<name>A0A9W7IN08_HIBTR</name>
<feature type="transmembrane region" description="Helical" evidence="10">
    <location>
        <begin position="107"/>
        <end position="124"/>
    </location>
</feature>
<dbReference type="PANTHER" id="PTHR32468">
    <property type="entry name" value="CATION/H + ANTIPORTER"/>
    <property type="match status" value="1"/>
</dbReference>
<feature type="domain" description="Cation/H(+) antiporter C-terminal" evidence="13">
    <location>
        <begin position="637"/>
        <end position="790"/>
    </location>
</feature>
<evidence type="ECO:0000313" key="14">
    <source>
        <dbReference type="EMBL" id="GMI99554.1"/>
    </source>
</evidence>
<dbReference type="AlphaFoldDB" id="A0A9W7IN08"/>
<reference evidence="14" key="1">
    <citation type="submission" date="2023-05" db="EMBL/GenBank/DDBJ databases">
        <title>Genome and transcriptome analyses reveal genes involved in the formation of fine ridges on petal epidermal cells in Hibiscus trionum.</title>
        <authorList>
            <person name="Koshimizu S."/>
            <person name="Masuda S."/>
            <person name="Ishii T."/>
            <person name="Shirasu K."/>
            <person name="Hoshino A."/>
            <person name="Arita M."/>
        </authorList>
    </citation>
    <scope>NUCLEOTIDE SEQUENCE</scope>
    <source>
        <strain evidence="14">Hamamatsu line</strain>
    </source>
</reference>
<evidence type="ECO:0000256" key="5">
    <source>
        <dbReference type="ARBA" id="ARBA00022958"/>
    </source>
</evidence>
<dbReference type="InterPro" id="IPR038770">
    <property type="entry name" value="Na+/solute_symporter_sf"/>
</dbReference>
<feature type="transmembrane region" description="Helical" evidence="10">
    <location>
        <begin position="136"/>
        <end position="159"/>
    </location>
</feature>
<evidence type="ECO:0000256" key="3">
    <source>
        <dbReference type="ARBA" id="ARBA00022538"/>
    </source>
</evidence>
<dbReference type="GO" id="GO:0016020">
    <property type="term" value="C:membrane"/>
    <property type="evidence" value="ECO:0007669"/>
    <property type="project" value="UniProtKB-SubCell"/>
</dbReference>
<feature type="transmembrane region" description="Helical" evidence="10">
    <location>
        <begin position="42"/>
        <end position="63"/>
    </location>
</feature>
<feature type="transmembrane region" description="Helical" evidence="10">
    <location>
        <begin position="345"/>
        <end position="367"/>
    </location>
</feature>
<feature type="transmembrane region" description="Helical" evidence="10">
    <location>
        <begin position="410"/>
        <end position="431"/>
    </location>
</feature>
<keyword evidence="6 10" id="KW-1133">Transmembrane helix</keyword>
<evidence type="ECO:0000313" key="15">
    <source>
        <dbReference type="Proteomes" id="UP001165190"/>
    </source>
</evidence>
<dbReference type="GO" id="GO:0006885">
    <property type="term" value="P:regulation of pH"/>
    <property type="evidence" value="ECO:0007669"/>
    <property type="project" value="TreeGrafter"/>
</dbReference>
<dbReference type="InterPro" id="IPR050794">
    <property type="entry name" value="CPA2_transporter"/>
</dbReference>
<dbReference type="GO" id="GO:0006813">
    <property type="term" value="P:potassium ion transport"/>
    <property type="evidence" value="ECO:0007669"/>
    <property type="project" value="UniProtKB-KW"/>
</dbReference>
<gene>
    <name evidence="14" type="ORF">HRI_003624700</name>
</gene>
<dbReference type="Pfam" id="PF23259">
    <property type="entry name" value="CHX17_C"/>
    <property type="match status" value="1"/>
</dbReference>
<keyword evidence="3" id="KW-0633">Potassium transport</keyword>
<dbReference type="InterPro" id="IPR057290">
    <property type="entry name" value="CHX17_C"/>
</dbReference>
<keyword evidence="5" id="KW-0630">Potassium</keyword>
<evidence type="ECO:0000256" key="10">
    <source>
        <dbReference type="SAM" id="Phobius"/>
    </source>
</evidence>
<evidence type="ECO:0000256" key="9">
    <source>
        <dbReference type="ARBA" id="ARBA00038341"/>
    </source>
</evidence>
<feature type="transmembrane region" description="Helical" evidence="10">
    <location>
        <begin position="202"/>
        <end position="226"/>
    </location>
</feature>
<dbReference type="Gene3D" id="1.20.1530.20">
    <property type="match status" value="1"/>
</dbReference>